<evidence type="ECO:0000313" key="10">
    <source>
        <dbReference type="EMBL" id="KAK0753757.1"/>
    </source>
</evidence>
<accession>A0AA40F9Y7</accession>
<feature type="compositionally biased region" description="Basic and acidic residues" evidence="7">
    <location>
        <begin position="489"/>
        <end position="500"/>
    </location>
</feature>
<keyword evidence="3" id="KW-1003">Cell membrane</keyword>
<dbReference type="AlphaFoldDB" id="A0AA40F9Y7"/>
<organism evidence="10 11">
    <name type="scientific">Schizothecium vesticola</name>
    <dbReference type="NCBI Taxonomy" id="314040"/>
    <lineage>
        <taxon>Eukaryota</taxon>
        <taxon>Fungi</taxon>
        <taxon>Dikarya</taxon>
        <taxon>Ascomycota</taxon>
        <taxon>Pezizomycotina</taxon>
        <taxon>Sordariomycetes</taxon>
        <taxon>Sordariomycetidae</taxon>
        <taxon>Sordariales</taxon>
        <taxon>Schizotheciaceae</taxon>
        <taxon>Schizothecium</taxon>
    </lineage>
</organism>
<feature type="transmembrane region" description="Helical" evidence="8">
    <location>
        <begin position="120"/>
        <end position="142"/>
    </location>
</feature>
<feature type="transmembrane region" description="Helical" evidence="8">
    <location>
        <begin position="331"/>
        <end position="348"/>
    </location>
</feature>
<feature type="transmembrane region" description="Helical" evidence="8">
    <location>
        <begin position="595"/>
        <end position="611"/>
    </location>
</feature>
<feature type="transmembrane region" description="Helical" evidence="8">
    <location>
        <begin position="567"/>
        <end position="588"/>
    </location>
</feature>
<evidence type="ECO:0000259" key="9">
    <source>
        <dbReference type="Pfam" id="PF03600"/>
    </source>
</evidence>
<dbReference type="PANTHER" id="PTHR43302:SF5">
    <property type="entry name" value="TRANSPORTER ARSB-RELATED"/>
    <property type="match status" value="1"/>
</dbReference>
<dbReference type="GO" id="GO:0055085">
    <property type="term" value="P:transmembrane transport"/>
    <property type="evidence" value="ECO:0007669"/>
    <property type="project" value="InterPro"/>
</dbReference>
<feature type="compositionally biased region" description="Polar residues" evidence="7">
    <location>
        <begin position="446"/>
        <end position="467"/>
    </location>
</feature>
<feature type="transmembrane region" description="Helical" evidence="8">
    <location>
        <begin position="631"/>
        <end position="654"/>
    </location>
</feature>
<evidence type="ECO:0000256" key="2">
    <source>
        <dbReference type="ARBA" id="ARBA00022448"/>
    </source>
</evidence>
<reference evidence="10" key="1">
    <citation type="submission" date="2023-06" db="EMBL/GenBank/DDBJ databases">
        <title>Genome-scale phylogeny and comparative genomics of the fungal order Sordariales.</title>
        <authorList>
            <consortium name="Lawrence Berkeley National Laboratory"/>
            <person name="Hensen N."/>
            <person name="Bonometti L."/>
            <person name="Westerberg I."/>
            <person name="Brannstrom I.O."/>
            <person name="Guillou S."/>
            <person name="Cros-Aarteil S."/>
            <person name="Calhoun S."/>
            <person name="Haridas S."/>
            <person name="Kuo A."/>
            <person name="Mondo S."/>
            <person name="Pangilinan J."/>
            <person name="Riley R."/>
            <person name="LaButti K."/>
            <person name="Andreopoulos B."/>
            <person name="Lipzen A."/>
            <person name="Chen C."/>
            <person name="Yanf M."/>
            <person name="Daum C."/>
            <person name="Ng V."/>
            <person name="Clum A."/>
            <person name="Steindorff A."/>
            <person name="Ohm R."/>
            <person name="Martin F."/>
            <person name="Silar P."/>
            <person name="Natvig D."/>
            <person name="Lalanne C."/>
            <person name="Gautier V."/>
            <person name="Ament-velasquez S.L."/>
            <person name="Kruys A."/>
            <person name="Hutchinson M.I."/>
            <person name="Powell A.J."/>
            <person name="Barry K."/>
            <person name="Miller A.N."/>
            <person name="Grigoriev I.V."/>
            <person name="Debuchy R."/>
            <person name="Gladieux P."/>
            <person name="Thoren M.H."/>
            <person name="Johannesson H."/>
        </authorList>
    </citation>
    <scope>NUCLEOTIDE SEQUENCE</scope>
    <source>
        <strain evidence="10">SMH3187-1</strain>
    </source>
</reference>
<feature type="transmembrane region" description="Helical" evidence="8">
    <location>
        <begin position="240"/>
        <end position="264"/>
    </location>
</feature>
<keyword evidence="2" id="KW-0813">Transport</keyword>
<feature type="transmembrane region" description="Helical" evidence="8">
    <location>
        <begin position="360"/>
        <end position="381"/>
    </location>
</feature>
<protein>
    <recommendedName>
        <fullName evidence="9">Citrate transporter-like domain-containing protein</fullName>
    </recommendedName>
</protein>
<comment type="caution">
    <text evidence="10">The sequence shown here is derived from an EMBL/GenBank/DDBJ whole genome shotgun (WGS) entry which is preliminary data.</text>
</comment>
<feature type="transmembrane region" description="Helical" evidence="8">
    <location>
        <begin position="162"/>
        <end position="191"/>
    </location>
</feature>
<keyword evidence="6 8" id="KW-0472">Membrane</keyword>
<feature type="transmembrane region" description="Helical" evidence="8">
    <location>
        <begin position="203"/>
        <end position="220"/>
    </location>
</feature>
<dbReference type="GO" id="GO:0005886">
    <property type="term" value="C:plasma membrane"/>
    <property type="evidence" value="ECO:0007669"/>
    <property type="project" value="UniProtKB-SubCell"/>
</dbReference>
<dbReference type="EMBL" id="JAUKUD010000001">
    <property type="protein sequence ID" value="KAK0753757.1"/>
    <property type="molecule type" value="Genomic_DNA"/>
</dbReference>
<feature type="transmembrane region" description="Helical" evidence="8">
    <location>
        <begin position="675"/>
        <end position="696"/>
    </location>
</feature>
<feature type="compositionally biased region" description="Polar residues" evidence="7">
    <location>
        <begin position="420"/>
        <end position="430"/>
    </location>
</feature>
<gene>
    <name evidence="10" type="ORF">B0T18DRAFT_314595</name>
</gene>
<feature type="transmembrane region" description="Helical" evidence="8">
    <location>
        <begin position="77"/>
        <end position="99"/>
    </location>
</feature>
<keyword evidence="5 8" id="KW-1133">Transmembrane helix</keyword>
<dbReference type="InterPro" id="IPR004680">
    <property type="entry name" value="Cit_transptr-like_dom"/>
</dbReference>
<comment type="subcellular location">
    <subcellularLocation>
        <location evidence="1">Cell membrane</location>
        <topology evidence="1">Multi-pass membrane protein</topology>
    </subcellularLocation>
</comment>
<evidence type="ECO:0000256" key="4">
    <source>
        <dbReference type="ARBA" id="ARBA00022692"/>
    </source>
</evidence>
<feature type="transmembrane region" description="Helical" evidence="8">
    <location>
        <begin position="528"/>
        <end position="552"/>
    </location>
</feature>
<evidence type="ECO:0000256" key="8">
    <source>
        <dbReference type="SAM" id="Phobius"/>
    </source>
</evidence>
<keyword evidence="11" id="KW-1185">Reference proteome</keyword>
<evidence type="ECO:0000256" key="7">
    <source>
        <dbReference type="SAM" id="MobiDB-lite"/>
    </source>
</evidence>
<keyword evidence="4 8" id="KW-0812">Transmembrane</keyword>
<evidence type="ECO:0000256" key="1">
    <source>
        <dbReference type="ARBA" id="ARBA00004651"/>
    </source>
</evidence>
<evidence type="ECO:0000313" key="11">
    <source>
        <dbReference type="Proteomes" id="UP001172155"/>
    </source>
</evidence>
<evidence type="ECO:0000256" key="6">
    <source>
        <dbReference type="ARBA" id="ARBA00023136"/>
    </source>
</evidence>
<dbReference type="Pfam" id="PF03600">
    <property type="entry name" value="CitMHS"/>
    <property type="match status" value="1"/>
</dbReference>
<feature type="transmembrane region" description="Helical" evidence="8">
    <location>
        <begin position="21"/>
        <end position="40"/>
    </location>
</feature>
<sequence length="705" mass="77662">MATNTDTDKLDTERIKEWRSIVTLIVFVLTNINVLFPWHIPIPVPRPLHNGLHHGLSAIRVIHPKKKSLHGADKAVVWFRFPMNFVTAPLIADLFLLIIQAIGREEVRGGTLGTDHISPLDIMLFFITLAYIAISIDASGLIRWLAYKVLLWGGESGHKLFFYLYTFFAILGSFIGNDPIILSGTPFLAYMTRVSSNIEYPRAWIFTQFAVANIVSAILVSSNPTNLVLAGAFQVRFIDYTVNMIVPVVITVIVLFPVLLYVIFRKENLIPKKITLHELPEEIRATIPKNPCIPYARGAAEEEESLHVDDEKGKIIELAEIMHPYLDKKSAIFGSVVIATTLIVVLVINAVKPTGGELPVFYITLPAAAVMLGWDVSCGWLRRDGTREIARSGRRELEAAREARAAASSSPSEGVLADSRPSSGDNQNEKQVAGVNEKYHDVASESFPSSRSTTDITVEASEATSTRHVGPVSKYSSKVSEGGNKRKKEREVDAEKRSEPAPKDKATLVSMIAYAWAWLRETFPTATAVLALLPLALVPFAFTMFVLVQALVTKGWVPVFAYGWDHWVNLTGTVGAIGGMGFVSVILCNFAGTNIGTTILICRVLQAWVLIHEQPGVAPISNRTFWATIYSMALGVNYGAFSTAFSASLAGLLWRDILGSKHIHIRARDFARFNVPIIAVSMIVGCAVLIGEVYLMRDTLPYKST</sequence>
<dbReference type="PANTHER" id="PTHR43302">
    <property type="entry name" value="TRANSPORTER ARSB-RELATED"/>
    <property type="match status" value="1"/>
</dbReference>
<name>A0AA40F9Y7_9PEZI</name>
<feature type="region of interest" description="Disordered" evidence="7">
    <location>
        <begin position="400"/>
        <end position="500"/>
    </location>
</feature>
<feature type="domain" description="Citrate transporter-like" evidence="9">
    <location>
        <begin position="112"/>
        <end position="605"/>
    </location>
</feature>
<evidence type="ECO:0000256" key="3">
    <source>
        <dbReference type="ARBA" id="ARBA00022475"/>
    </source>
</evidence>
<evidence type="ECO:0000256" key="5">
    <source>
        <dbReference type="ARBA" id="ARBA00022989"/>
    </source>
</evidence>
<proteinExistence type="predicted"/>
<dbReference type="Proteomes" id="UP001172155">
    <property type="component" value="Unassembled WGS sequence"/>
</dbReference>